<feature type="compositionally biased region" description="Basic and acidic residues" evidence="7">
    <location>
        <begin position="223"/>
        <end position="233"/>
    </location>
</feature>
<evidence type="ECO:0000256" key="1">
    <source>
        <dbReference type="ARBA" id="ARBA00007945"/>
    </source>
</evidence>
<dbReference type="RefSeq" id="XP_024351883.1">
    <property type="nucleotide sequence ID" value="XM_024493769.1"/>
</dbReference>
<protein>
    <submittedName>
        <fullName evidence="9">Early endosome antigen</fullName>
    </submittedName>
</protein>
<evidence type="ECO:0000256" key="4">
    <source>
        <dbReference type="ARBA" id="ARBA00022833"/>
    </source>
</evidence>
<dbReference type="InterPro" id="IPR007726">
    <property type="entry name" value="SS18_N"/>
</dbReference>
<keyword evidence="3 5" id="KW-0863">Zinc-finger</keyword>
<dbReference type="GeneID" id="36340235"/>
<evidence type="ECO:0000256" key="7">
    <source>
        <dbReference type="SAM" id="MobiDB-lite"/>
    </source>
</evidence>
<dbReference type="InterPro" id="IPR013087">
    <property type="entry name" value="Znf_C2H2_type"/>
</dbReference>
<accession>W6UQU9</accession>
<feature type="coiled-coil region" evidence="6">
    <location>
        <begin position="265"/>
        <end position="481"/>
    </location>
</feature>
<evidence type="ECO:0000256" key="6">
    <source>
        <dbReference type="SAM" id="Coils"/>
    </source>
</evidence>
<dbReference type="SUPFAM" id="SSF57903">
    <property type="entry name" value="FYVE/PHD zinc finger"/>
    <property type="match status" value="1"/>
</dbReference>
<feature type="compositionally biased region" description="Polar residues" evidence="7">
    <location>
        <begin position="234"/>
        <end position="250"/>
    </location>
</feature>
<evidence type="ECO:0000256" key="3">
    <source>
        <dbReference type="ARBA" id="ARBA00022771"/>
    </source>
</evidence>
<evidence type="ECO:0000313" key="10">
    <source>
        <dbReference type="Proteomes" id="UP000019149"/>
    </source>
</evidence>
<evidence type="ECO:0000256" key="5">
    <source>
        <dbReference type="PROSITE-ProRule" id="PRU00091"/>
    </source>
</evidence>
<dbReference type="PANTHER" id="PTHR46753">
    <property type="entry name" value="FYVE AND COILED-COIL DOMAIN-CONTAINING PROTEIN 1"/>
    <property type="match status" value="1"/>
</dbReference>
<keyword evidence="6" id="KW-0175">Coiled coil</keyword>
<reference evidence="9 10" key="1">
    <citation type="journal article" date="2013" name="Nat. Genet.">
        <title>The genome of the hydatid tapeworm Echinococcus granulosus.</title>
        <authorList>
            <person name="Zheng H."/>
            <person name="Zhang W."/>
            <person name="Zhang L."/>
            <person name="Zhang Z."/>
            <person name="Li J."/>
            <person name="Lu G."/>
            <person name="Zhu Y."/>
            <person name="Wang Y."/>
            <person name="Huang Y."/>
            <person name="Liu J."/>
            <person name="Kang H."/>
            <person name="Chen J."/>
            <person name="Wang L."/>
            <person name="Chen A."/>
            <person name="Yu S."/>
            <person name="Gao Z."/>
            <person name="Jin L."/>
            <person name="Gu W."/>
            <person name="Wang Z."/>
            <person name="Zhao L."/>
            <person name="Shi B."/>
            <person name="Wen H."/>
            <person name="Lin R."/>
            <person name="Jones M.K."/>
            <person name="Brejova B."/>
            <person name="Vinar T."/>
            <person name="Zhao G."/>
            <person name="McManus D.P."/>
            <person name="Chen Z."/>
            <person name="Zhou Y."/>
            <person name="Wang S."/>
        </authorList>
    </citation>
    <scope>NUCLEOTIDE SEQUENCE [LARGE SCALE GENOMIC DNA]</scope>
</reference>
<feature type="region of interest" description="Disordered" evidence="7">
    <location>
        <begin position="223"/>
        <end position="250"/>
    </location>
</feature>
<dbReference type="OMA" id="ELGNRAS"/>
<dbReference type="CDD" id="cd15730">
    <property type="entry name" value="FYVE_EEA1"/>
    <property type="match status" value="1"/>
</dbReference>
<name>W6UQU9_ECHGR</name>
<dbReference type="Gene3D" id="1.20.5.390">
    <property type="entry name" value="L1 transposable element, trimerization domain"/>
    <property type="match status" value="1"/>
</dbReference>
<dbReference type="SMART" id="SM00064">
    <property type="entry name" value="FYVE"/>
    <property type="match status" value="1"/>
</dbReference>
<dbReference type="CTD" id="36340235"/>
<dbReference type="InterPro" id="IPR011011">
    <property type="entry name" value="Znf_FYVE_PHD"/>
</dbReference>
<evidence type="ECO:0000313" key="9">
    <source>
        <dbReference type="EMBL" id="EUB60687.1"/>
    </source>
</evidence>
<evidence type="ECO:0000259" key="8">
    <source>
        <dbReference type="PROSITE" id="PS50178"/>
    </source>
</evidence>
<dbReference type="InterPro" id="IPR000306">
    <property type="entry name" value="Znf_FYVE"/>
</dbReference>
<proteinExistence type="inferred from homology"/>
<dbReference type="AlphaFoldDB" id="W6UQU9"/>
<dbReference type="PROSITE" id="PS00028">
    <property type="entry name" value="ZINC_FINGER_C2H2_1"/>
    <property type="match status" value="1"/>
</dbReference>
<sequence>MSWIIGTGEPPNKFTIGRIMDENDLLLDVINNKLAAGNFVDAASYQMVLQRNLVYLLGLDMSEITEGYLCPECLLNLSSEAALVSHFEKNHVPALQDNEVEKLAQDYKDLALDQPVDVVRSRLSLLEYIISSLLEGKLAPQSIPEIDLKPKLQEFLEEQVNRRTENDALILQLTTERDSALSEIGQLKDLSVQLQSQLQTRCYDLSAKEKELTVVKEQLKDSSTKLEASKNERQTFPVQPKEQSPNSQLNERLEGDLRAIEPKTLNPSEQLIVELQEEIDSLKTNLDDLKTTLNYLKSENKALVEKITTLSLEVQVKEGQIKEFEKTVKVMRGNEKTLRNSLDEAEEAAKQKDATIKSLQQELHQFMSDAKAKSDECDRLTKHINNLTSESNSVNETNAKLNVKLNELRTQLTCLVDSENALKQKLVEMDSTLAAQNEELGNHASIVTELESKLSSTYAEHQALMDQLIESQNRSKQLETALQTSHQELEGLQRIILDLGRQNQALQITQDRLTNRQWVSDESVQFCSNCQKEFSISVRKHHCRYCGKVFCQACSSKKTATSASKDPLRVCDACFAELTGACRVNDVRWRVLPASKRFEVMQHQNQFCYHHTSECYAKLL</sequence>
<dbReference type="PROSITE" id="PS50178">
    <property type="entry name" value="ZF_FYVE"/>
    <property type="match status" value="1"/>
</dbReference>
<dbReference type="Gene3D" id="1.10.287.1490">
    <property type="match status" value="1"/>
</dbReference>
<dbReference type="EMBL" id="APAU02000028">
    <property type="protein sequence ID" value="EUB60687.1"/>
    <property type="molecule type" value="Genomic_DNA"/>
</dbReference>
<keyword evidence="10" id="KW-1185">Reference proteome</keyword>
<dbReference type="InterPro" id="IPR013083">
    <property type="entry name" value="Znf_RING/FYVE/PHD"/>
</dbReference>
<dbReference type="PANTHER" id="PTHR46753:SF3">
    <property type="entry name" value="PDZ DOMAIN-CONTAINING PROTEIN"/>
    <property type="match status" value="1"/>
</dbReference>
<keyword evidence="4" id="KW-0862">Zinc</keyword>
<comment type="caution">
    <text evidence="9">The sequence shown here is derived from an EMBL/GenBank/DDBJ whole genome shotgun (WGS) entry which is preliminary data.</text>
</comment>
<dbReference type="KEGG" id="egl:EGR_04520"/>
<dbReference type="Proteomes" id="UP000019149">
    <property type="component" value="Unassembled WGS sequence"/>
</dbReference>
<dbReference type="Pfam" id="PF01363">
    <property type="entry name" value="FYVE"/>
    <property type="match status" value="1"/>
</dbReference>
<dbReference type="Pfam" id="PF05030">
    <property type="entry name" value="SSXT"/>
    <property type="match status" value="1"/>
</dbReference>
<comment type="similarity">
    <text evidence="1">Belongs to the SS18 family.</text>
</comment>
<dbReference type="Gene3D" id="3.30.40.10">
    <property type="entry name" value="Zinc/RING finger domain, C3HC4 (zinc finger)"/>
    <property type="match status" value="1"/>
</dbReference>
<dbReference type="OrthoDB" id="79871at2759"/>
<organism evidence="9 10">
    <name type="scientific">Echinococcus granulosus</name>
    <name type="common">Hydatid tapeworm</name>
    <dbReference type="NCBI Taxonomy" id="6210"/>
    <lineage>
        <taxon>Eukaryota</taxon>
        <taxon>Metazoa</taxon>
        <taxon>Spiralia</taxon>
        <taxon>Lophotrochozoa</taxon>
        <taxon>Platyhelminthes</taxon>
        <taxon>Cestoda</taxon>
        <taxon>Eucestoda</taxon>
        <taxon>Cyclophyllidea</taxon>
        <taxon>Taeniidae</taxon>
        <taxon>Echinococcus</taxon>
        <taxon>Echinococcus granulosus group</taxon>
    </lineage>
</organism>
<dbReference type="InterPro" id="IPR017455">
    <property type="entry name" value="Znf_FYVE-rel"/>
</dbReference>
<dbReference type="SUPFAM" id="SSF69979">
    <property type="entry name" value="Eea1 homodimerisation domain"/>
    <property type="match status" value="1"/>
</dbReference>
<keyword evidence="2" id="KW-0479">Metal-binding</keyword>
<feature type="domain" description="FYVE-type" evidence="8">
    <location>
        <begin position="521"/>
        <end position="579"/>
    </location>
</feature>
<dbReference type="STRING" id="6210.W6UQU9"/>
<dbReference type="GO" id="GO:0008270">
    <property type="term" value="F:zinc ion binding"/>
    <property type="evidence" value="ECO:0007669"/>
    <property type="project" value="UniProtKB-KW"/>
</dbReference>
<evidence type="ECO:0000256" key="2">
    <source>
        <dbReference type="ARBA" id="ARBA00022723"/>
    </source>
</evidence>
<gene>
    <name evidence="9" type="ORF">EGR_04520</name>
</gene>